<protein>
    <recommendedName>
        <fullName evidence="15">Cadherin domain-containing protein</fullName>
    </recommendedName>
</protein>
<dbReference type="GO" id="GO:0060027">
    <property type="term" value="P:convergent extension involved in gastrulation"/>
    <property type="evidence" value="ECO:0007669"/>
    <property type="project" value="UniProtKB-ARBA"/>
</dbReference>
<sequence length="826" mass="93116">MNFILYAMDKIRPALFFILCLVVPSSSLEILNRQKRDWIIDSFSIDEDYDGSYPYNLGVVRVEKKFSVFMIHGQGVDIEPKNILQIHEDTGLVTVHGPVDYENFKVLKLTFQAFDRKKKEIDTQLAVEIIINDANDNPPKFEPDRYEVTIEESKLQGSELLIIKASDDDSNEQNRLFDFKIISVIPEPTDLEFYLTQVQSTATISFKGCLDHEIAESYIIKVEAKDRGEKVQLSSFATVIINIKDGNNHLPVITGQSGTGSVKEGQENVLVKRVQVTDQDEKGSSAWRAIYQIEGDENGNFKITTDPETNEGLLYVEKPLDYEDSHEKHLKISVQNEVPYFSCKVQKKYTAGLWDVITIGGGTGKETAHVSTTEVTVIVEDVNDPPIFDLAEKHVTVAENTKAGFYLATFTATDHDTSSANTFVYTKADDPADWITVDPKTGNITTTKIIDRESSFVKDNIYKVAIYAVDNGVPPLTGTATLNIHIIDENDNVPQLTERNVDICQSDKLSWANITAFDLDQDPYGGPFSFKLLEKEKGKWKFDRTQGYTTNLVKEHTIHSGEYDLVLEVSDLQGEKAVYNLSVVVCNCVDITKPNCRNRKAKVSVVGEGALGIIFLSMLLLAAMLLLIFLLQCTKEPLPMPPHNDSSLGQLIQSNIEKPGTDCQVNFGNPSQNHKKFPEQPSSDGTWFDPLKRPEQRDPWYWLAMEQKYRFWYSWQKALALHDGDISALQHTNIRPILQQKLYALSAPEEELGDYDAQIYAEEGDDNHIFDLDAISIPDIAFDQDLVLDYRFNTLASVCRSSKSTAYSTKLDTQSLKKQLRSKLKA</sequence>
<keyword evidence="14" id="KW-1133">Transmembrane helix</keyword>
<dbReference type="GO" id="GO:0005509">
    <property type="term" value="F:calcium ion binding"/>
    <property type="evidence" value="ECO:0007669"/>
    <property type="project" value="UniProtKB-UniRule"/>
</dbReference>
<feature type="region of interest" description="Disordered" evidence="13">
    <location>
        <begin position="670"/>
        <end position="691"/>
    </location>
</feature>
<dbReference type="GO" id="GO:0045296">
    <property type="term" value="F:cadherin binding"/>
    <property type="evidence" value="ECO:0007669"/>
    <property type="project" value="TreeGrafter"/>
</dbReference>
<dbReference type="GO" id="GO:0016477">
    <property type="term" value="P:cell migration"/>
    <property type="evidence" value="ECO:0007669"/>
    <property type="project" value="TreeGrafter"/>
</dbReference>
<dbReference type="PRINTS" id="PR00205">
    <property type="entry name" value="CADHERIN"/>
</dbReference>
<evidence type="ECO:0000256" key="1">
    <source>
        <dbReference type="ARBA" id="ARBA00004236"/>
    </source>
</evidence>
<evidence type="ECO:0000313" key="16">
    <source>
        <dbReference type="EMBL" id="KAK5863833.1"/>
    </source>
</evidence>
<dbReference type="PANTHER" id="PTHR24027:SF433">
    <property type="entry name" value="CADHERIN 27-RELATED"/>
    <property type="match status" value="1"/>
</dbReference>
<dbReference type="CDD" id="cd11304">
    <property type="entry name" value="Cadherin_repeat"/>
    <property type="match status" value="4"/>
</dbReference>
<evidence type="ECO:0000256" key="13">
    <source>
        <dbReference type="SAM" id="MobiDB-lite"/>
    </source>
</evidence>
<dbReference type="GO" id="GO:0016342">
    <property type="term" value="C:catenin complex"/>
    <property type="evidence" value="ECO:0007669"/>
    <property type="project" value="TreeGrafter"/>
</dbReference>
<evidence type="ECO:0000256" key="7">
    <source>
        <dbReference type="ARBA" id="ARBA00022737"/>
    </source>
</evidence>
<keyword evidence="10 14" id="KW-0472">Membrane</keyword>
<feature type="transmembrane region" description="Helical" evidence="14">
    <location>
        <begin position="609"/>
        <end position="631"/>
    </location>
</feature>
<feature type="domain" description="Cadherin" evidence="15">
    <location>
        <begin position="69"/>
        <end position="141"/>
    </location>
</feature>
<evidence type="ECO:0000259" key="15">
    <source>
        <dbReference type="PROSITE" id="PS50268"/>
    </source>
</evidence>
<evidence type="ECO:0000256" key="4">
    <source>
        <dbReference type="ARBA" id="ARBA00022490"/>
    </source>
</evidence>
<dbReference type="InterPro" id="IPR015919">
    <property type="entry name" value="Cadherin-like_sf"/>
</dbReference>
<keyword evidence="11" id="KW-0325">Glycoprotein</keyword>
<feature type="domain" description="Cadherin" evidence="15">
    <location>
        <begin position="389"/>
        <end position="496"/>
    </location>
</feature>
<keyword evidence="3" id="KW-1003">Cell membrane</keyword>
<name>A0AAN8AKZ4_ELEMC</name>
<evidence type="ECO:0000256" key="14">
    <source>
        <dbReference type="SAM" id="Phobius"/>
    </source>
</evidence>
<evidence type="ECO:0000256" key="2">
    <source>
        <dbReference type="ARBA" id="ARBA00004496"/>
    </source>
</evidence>
<dbReference type="GO" id="GO:0000902">
    <property type="term" value="P:cell morphogenesis"/>
    <property type="evidence" value="ECO:0007669"/>
    <property type="project" value="TreeGrafter"/>
</dbReference>
<evidence type="ECO:0000256" key="9">
    <source>
        <dbReference type="ARBA" id="ARBA00022889"/>
    </source>
</evidence>
<evidence type="ECO:0000256" key="8">
    <source>
        <dbReference type="ARBA" id="ARBA00022837"/>
    </source>
</evidence>
<dbReference type="SUPFAM" id="SSF49313">
    <property type="entry name" value="Cadherin-like"/>
    <property type="match status" value="5"/>
</dbReference>
<dbReference type="FunFam" id="2.60.40.60:FF:000019">
    <property type="entry name" value="Cadherin 2"/>
    <property type="match status" value="1"/>
</dbReference>
<keyword evidence="6" id="KW-0732">Signal</keyword>
<dbReference type="InterPro" id="IPR020894">
    <property type="entry name" value="Cadherin_CS"/>
</dbReference>
<dbReference type="Gene3D" id="2.60.40.60">
    <property type="entry name" value="Cadherins"/>
    <property type="match status" value="5"/>
</dbReference>
<feature type="domain" description="Cadherin" evidence="15">
    <location>
        <begin position="509"/>
        <end position="596"/>
    </location>
</feature>
<dbReference type="FunFam" id="2.60.40.60:FF:000095">
    <property type="entry name" value="Cadherin 13"/>
    <property type="match status" value="1"/>
</dbReference>
<accession>A0AAN8AKZ4</accession>
<dbReference type="InterPro" id="IPR039808">
    <property type="entry name" value="Cadherin"/>
</dbReference>
<evidence type="ECO:0000256" key="11">
    <source>
        <dbReference type="ARBA" id="ARBA00023180"/>
    </source>
</evidence>
<evidence type="ECO:0000256" key="6">
    <source>
        <dbReference type="ARBA" id="ARBA00022729"/>
    </source>
</evidence>
<reference evidence="16 17" key="1">
    <citation type="journal article" date="2023" name="Genes (Basel)">
        <title>Chromosome-Level Genome Assembly and Circadian Gene Repertoire of the Patagonia Blennie Eleginops maclovinus-The Closest Ancestral Proxy of Antarctic Cryonotothenioids.</title>
        <authorList>
            <person name="Cheng C.C."/>
            <person name="Rivera-Colon A.G."/>
            <person name="Minhas B.F."/>
            <person name="Wilson L."/>
            <person name="Rayamajhi N."/>
            <person name="Vargas-Chacoff L."/>
            <person name="Catchen J.M."/>
        </authorList>
    </citation>
    <scope>NUCLEOTIDE SEQUENCE [LARGE SCALE GENOMIC DNA]</scope>
    <source>
        <strain evidence="16">JMC-PN-2008</strain>
    </source>
</reference>
<reference evidence="16 17" key="2">
    <citation type="journal article" date="2023" name="Mol. Biol. Evol.">
        <title>Genomics of Secondarily Temperate Adaptation in the Only Non-Antarctic Icefish.</title>
        <authorList>
            <person name="Rivera-Colon A.G."/>
            <person name="Rayamajhi N."/>
            <person name="Minhas B.F."/>
            <person name="Madrigal G."/>
            <person name="Bilyk K.T."/>
            <person name="Yoon V."/>
            <person name="Hune M."/>
            <person name="Gregory S."/>
            <person name="Cheng C.H.C."/>
            <person name="Catchen J.M."/>
        </authorList>
    </citation>
    <scope>NUCLEOTIDE SEQUENCE [LARGE SCALE GENOMIC DNA]</scope>
    <source>
        <strain evidence="16">JMC-PN-2008</strain>
    </source>
</reference>
<dbReference type="Proteomes" id="UP001346869">
    <property type="component" value="Unassembled WGS sequence"/>
</dbReference>
<evidence type="ECO:0000256" key="12">
    <source>
        <dbReference type="PROSITE-ProRule" id="PRU00043"/>
    </source>
</evidence>
<keyword evidence="7" id="KW-0677">Repeat</keyword>
<keyword evidence="4" id="KW-0963">Cytoplasm</keyword>
<dbReference type="InterPro" id="IPR002126">
    <property type="entry name" value="Cadherin-like_dom"/>
</dbReference>
<proteinExistence type="predicted"/>
<dbReference type="GO" id="GO:0005737">
    <property type="term" value="C:cytoplasm"/>
    <property type="evidence" value="ECO:0007669"/>
    <property type="project" value="UniProtKB-SubCell"/>
</dbReference>
<dbReference type="AlphaFoldDB" id="A0AAN8AKZ4"/>
<feature type="domain" description="Cadherin" evidence="15">
    <location>
        <begin position="271"/>
        <end position="388"/>
    </location>
</feature>
<dbReference type="GO" id="GO:0007043">
    <property type="term" value="P:cell-cell junction assembly"/>
    <property type="evidence" value="ECO:0007669"/>
    <property type="project" value="TreeGrafter"/>
</dbReference>
<keyword evidence="5" id="KW-0479">Metal-binding</keyword>
<dbReference type="GO" id="GO:0034332">
    <property type="term" value="P:adherens junction organization"/>
    <property type="evidence" value="ECO:0007669"/>
    <property type="project" value="TreeGrafter"/>
</dbReference>
<dbReference type="PANTHER" id="PTHR24027">
    <property type="entry name" value="CADHERIN-23"/>
    <property type="match status" value="1"/>
</dbReference>
<organism evidence="16 17">
    <name type="scientific">Eleginops maclovinus</name>
    <name type="common">Patagonian blennie</name>
    <name type="synonym">Eleginus maclovinus</name>
    <dbReference type="NCBI Taxonomy" id="56733"/>
    <lineage>
        <taxon>Eukaryota</taxon>
        <taxon>Metazoa</taxon>
        <taxon>Chordata</taxon>
        <taxon>Craniata</taxon>
        <taxon>Vertebrata</taxon>
        <taxon>Euteleostomi</taxon>
        <taxon>Actinopterygii</taxon>
        <taxon>Neopterygii</taxon>
        <taxon>Teleostei</taxon>
        <taxon>Neoteleostei</taxon>
        <taxon>Acanthomorphata</taxon>
        <taxon>Eupercaria</taxon>
        <taxon>Perciformes</taxon>
        <taxon>Notothenioidei</taxon>
        <taxon>Eleginopidae</taxon>
        <taxon>Eleginops</taxon>
    </lineage>
</organism>
<dbReference type="FunFam" id="2.60.40.60:FF:000011">
    <property type="entry name" value="Cadherin 1"/>
    <property type="match status" value="1"/>
</dbReference>
<feature type="domain" description="Cadherin" evidence="15">
    <location>
        <begin position="142"/>
        <end position="253"/>
    </location>
</feature>
<keyword evidence="9" id="KW-0130">Cell adhesion</keyword>
<dbReference type="EMBL" id="JAUZQC010000011">
    <property type="protein sequence ID" value="KAK5863833.1"/>
    <property type="molecule type" value="Genomic_DNA"/>
</dbReference>
<dbReference type="PROSITE" id="PS00232">
    <property type="entry name" value="CADHERIN_1"/>
    <property type="match status" value="2"/>
</dbReference>
<evidence type="ECO:0000256" key="5">
    <source>
        <dbReference type="ARBA" id="ARBA00022723"/>
    </source>
</evidence>
<dbReference type="SMART" id="SM00112">
    <property type="entry name" value="CA"/>
    <property type="match status" value="5"/>
</dbReference>
<dbReference type="GO" id="GO:0005912">
    <property type="term" value="C:adherens junction"/>
    <property type="evidence" value="ECO:0007669"/>
    <property type="project" value="TreeGrafter"/>
</dbReference>
<evidence type="ECO:0000313" key="17">
    <source>
        <dbReference type="Proteomes" id="UP001346869"/>
    </source>
</evidence>
<dbReference type="GO" id="GO:0007156">
    <property type="term" value="P:homophilic cell adhesion via plasma membrane adhesion molecules"/>
    <property type="evidence" value="ECO:0007669"/>
    <property type="project" value="InterPro"/>
</dbReference>
<keyword evidence="17" id="KW-1185">Reference proteome</keyword>
<evidence type="ECO:0000256" key="10">
    <source>
        <dbReference type="ARBA" id="ARBA00023136"/>
    </source>
</evidence>
<dbReference type="GO" id="GO:0008013">
    <property type="term" value="F:beta-catenin binding"/>
    <property type="evidence" value="ECO:0007669"/>
    <property type="project" value="TreeGrafter"/>
</dbReference>
<comment type="subcellular location">
    <subcellularLocation>
        <location evidence="1">Cell membrane</location>
    </subcellularLocation>
    <subcellularLocation>
        <location evidence="2">Cytoplasm</location>
    </subcellularLocation>
</comment>
<dbReference type="GO" id="GO:0044331">
    <property type="term" value="P:cell-cell adhesion mediated by cadherin"/>
    <property type="evidence" value="ECO:0007669"/>
    <property type="project" value="TreeGrafter"/>
</dbReference>
<comment type="caution">
    <text evidence="16">The sequence shown here is derived from an EMBL/GenBank/DDBJ whole genome shotgun (WGS) entry which is preliminary data.</text>
</comment>
<evidence type="ECO:0000256" key="3">
    <source>
        <dbReference type="ARBA" id="ARBA00022475"/>
    </source>
</evidence>
<dbReference type="GO" id="GO:0016339">
    <property type="term" value="P:calcium-dependent cell-cell adhesion via plasma membrane cell adhesion molecules"/>
    <property type="evidence" value="ECO:0007669"/>
    <property type="project" value="TreeGrafter"/>
</dbReference>
<gene>
    <name evidence="16" type="ORF">PBY51_000831</name>
</gene>
<keyword evidence="8 12" id="KW-0106">Calcium</keyword>
<keyword evidence="14" id="KW-0812">Transmembrane</keyword>
<dbReference type="Pfam" id="PF00028">
    <property type="entry name" value="Cadherin"/>
    <property type="match status" value="3"/>
</dbReference>
<dbReference type="PROSITE" id="PS50268">
    <property type="entry name" value="CADHERIN_2"/>
    <property type="match status" value="5"/>
</dbReference>